<name>A0A225W8T3_9STRA</name>
<proteinExistence type="predicted"/>
<dbReference type="AlphaFoldDB" id="A0A225W8T3"/>
<evidence type="ECO:0000313" key="3">
    <source>
        <dbReference type="Proteomes" id="UP000198211"/>
    </source>
</evidence>
<evidence type="ECO:0000256" key="1">
    <source>
        <dbReference type="SAM" id="MobiDB-lite"/>
    </source>
</evidence>
<organism evidence="2 3">
    <name type="scientific">Phytophthora megakarya</name>
    <dbReference type="NCBI Taxonomy" id="4795"/>
    <lineage>
        <taxon>Eukaryota</taxon>
        <taxon>Sar</taxon>
        <taxon>Stramenopiles</taxon>
        <taxon>Oomycota</taxon>
        <taxon>Peronosporomycetes</taxon>
        <taxon>Peronosporales</taxon>
        <taxon>Peronosporaceae</taxon>
        <taxon>Phytophthora</taxon>
    </lineage>
</organism>
<gene>
    <name evidence="2" type="ORF">PHMEG_00013082</name>
</gene>
<dbReference type="EMBL" id="NBNE01001546">
    <property type="protein sequence ID" value="OWZ13569.1"/>
    <property type="molecule type" value="Genomic_DNA"/>
</dbReference>
<sequence length="81" mass="8929">MCRAHSKQFEATKKAESSSTTTTSVNATLTSSDSEFEGAFMVNPLSTWYLESTRSISFSTPTNTVKLESLVDFDGKYFSIP</sequence>
<protein>
    <submittedName>
        <fullName evidence="2">Uncharacterized protein</fullName>
    </submittedName>
</protein>
<feature type="compositionally biased region" description="Basic and acidic residues" evidence="1">
    <location>
        <begin position="7"/>
        <end position="16"/>
    </location>
</feature>
<dbReference type="Proteomes" id="UP000198211">
    <property type="component" value="Unassembled WGS sequence"/>
</dbReference>
<reference evidence="3" key="1">
    <citation type="submission" date="2017-03" db="EMBL/GenBank/DDBJ databases">
        <title>Phytopthora megakarya and P. palmivora, two closely related causual agents of cacao black pod achieved similar genome size and gene model numbers by different mechanisms.</title>
        <authorList>
            <person name="Ali S."/>
            <person name="Shao J."/>
            <person name="Larry D.J."/>
            <person name="Kronmiller B."/>
            <person name="Shen D."/>
            <person name="Strem M.D."/>
            <person name="Melnick R.L."/>
            <person name="Guiltinan M.J."/>
            <person name="Tyler B.M."/>
            <person name="Meinhardt L.W."/>
            <person name="Bailey B.A."/>
        </authorList>
    </citation>
    <scope>NUCLEOTIDE SEQUENCE [LARGE SCALE GENOMIC DNA]</scope>
    <source>
        <strain evidence="3">zdho120</strain>
    </source>
</reference>
<feature type="region of interest" description="Disordered" evidence="1">
    <location>
        <begin position="1"/>
        <end position="26"/>
    </location>
</feature>
<feature type="compositionally biased region" description="Low complexity" evidence="1">
    <location>
        <begin position="17"/>
        <end position="26"/>
    </location>
</feature>
<accession>A0A225W8T3</accession>
<comment type="caution">
    <text evidence="2">The sequence shown here is derived from an EMBL/GenBank/DDBJ whole genome shotgun (WGS) entry which is preliminary data.</text>
</comment>
<keyword evidence="3" id="KW-1185">Reference proteome</keyword>
<evidence type="ECO:0000313" key="2">
    <source>
        <dbReference type="EMBL" id="OWZ13569.1"/>
    </source>
</evidence>